<feature type="compositionally biased region" description="Polar residues" evidence="1">
    <location>
        <begin position="34"/>
        <end position="52"/>
    </location>
</feature>
<accession>A0A9P4TDZ5</accession>
<dbReference type="AlphaFoldDB" id="A0A9P4TDZ5"/>
<evidence type="ECO:0000256" key="1">
    <source>
        <dbReference type="SAM" id="MobiDB-lite"/>
    </source>
</evidence>
<feature type="compositionally biased region" description="Polar residues" evidence="1">
    <location>
        <begin position="104"/>
        <end position="115"/>
    </location>
</feature>
<feature type="region of interest" description="Disordered" evidence="1">
    <location>
        <begin position="25"/>
        <end position="52"/>
    </location>
</feature>
<organism evidence="2 3">
    <name type="scientific">Curvularia kusanoi</name>
    <name type="common">Cochliobolus kusanoi</name>
    <dbReference type="NCBI Taxonomy" id="90978"/>
    <lineage>
        <taxon>Eukaryota</taxon>
        <taxon>Fungi</taxon>
        <taxon>Dikarya</taxon>
        <taxon>Ascomycota</taxon>
        <taxon>Pezizomycotina</taxon>
        <taxon>Dothideomycetes</taxon>
        <taxon>Pleosporomycetidae</taxon>
        <taxon>Pleosporales</taxon>
        <taxon>Pleosporineae</taxon>
        <taxon>Pleosporaceae</taxon>
        <taxon>Curvularia</taxon>
    </lineage>
</organism>
<name>A0A9P4TDZ5_CURKU</name>
<comment type="caution">
    <text evidence="2">The sequence shown here is derived from an EMBL/GenBank/DDBJ whole genome shotgun (WGS) entry which is preliminary data.</text>
</comment>
<evidence type="ECO:0000313" key="2">
    <source>
        <dbReference type="EMBL" id="KAF3001863.1"/>
    </source>
</evidence>
<evidence type="ECO:0000313" key="3">
    <source>
        <dbReference type="Proteomes" id="UP000801428"/>
    </source>
</evidence>
<keyword evidence="3" id="KW-1185">Reference proteome</keyword>
<gene>
    <name evidence="2" type="ORF">E8E13_004774</name>
</gene>
<dbReference type="EMBL" id="SWKU01000012">
    <property type="protein sequence ID" value="KAF3001863.1"/>
    <property type="molecule type" value="Genomic_DNA"/>
</dbReference>
<reference evidence="2" key="1">
    <citation type="submission" date="2019-04" db="EMBL/GenBank/DDBJ databases">
        <title>Sequencing of skin fungus with MAO and IRED activity.</title>
        <authorList>
            <person name="Marsaioli A.J."/>
            <person name="Bonatto J.M.C."/>
            <person name="Reis Junior O."/>
        </authorList>
    </citation>
    <scope>NUCLEOTIDE SEQUENCE</scope>
    <source>
        <strain evidence="2">30M1</strain>
    </source>
</reference>
<sequence>MSYHGPGGTWPRTWTQQAYGHHGAGYAQGADNFSGHSSHAATQFSNDGSIHQEQYNRSGTVQYPYNEQGVPRAAYVQGTAASTSGYHSQASTSGFASGGLSIPYDNTVSQYSQQP</sequence>
<proteinExistence type="predicted"/>
<feature type="compositionally biased region" description="Polar residues" evidence="1">
    <location>
        <begin position="80"/>
        <end position="95"/>
    </location>
</feature>
<protein>
    <submittedName>
        <fullName evidence="2">Uncharacterized protein</fullName>
    </submittedName>
</protein>
<feature type="region of interest" description="Disordered" evidence="1">
    <location>
        <begin position="80"/>
        <end position="115"/>
    </location>
</feature>
<dbReference type="Proteomes" id="UP000801428">
    <property type="component" value="Unassembled WGS sequence"/>
</dbReference>